<dbReference type="InterPro" id="IPR036390">
    <property type="entry name" value="WH_DNA-bd_sf"/>
</dbReference>
<dbReference type="InterPro" id="IPR005119">
    <property type="entry name" value="LysR_subst-bd"/>
</dbReference>
<dbReference type="Pfam" id="PF00126">
    <property type="entry name" value="HTH_1"/>
    <property type="match status" value="1"/>
</dbReference>
<reference evidence="6 7" key="1">
    <citation type="submission" date="2019-07" db="EMBL/GenBank/DDBJ databases">
        <title>Qingshengfaniella alkalisoli gen. nov., sp. nov., isolated from saline soil.</title>
        <authorList>
            <person name="Xu L."/>
            <person name="Huang X.-X."/>
            <person name="Sun J.-Q."/>
        </authorList>
    </citation>
    <scope>NUCLEOTIDE SEQUENCE [LARGE SCALE GENOMIC DNA]</scope>
    <source>
        <strain evidence="6 7">DSM 27279</strain>
    </source>
</reference>
<dbReference type="GO" id="GO:0003700">
    <property type="term" value="F:DNA-binding transcription factor activity"/>
    <property type="evidence" value="ECO:0007669"/>
    <property type="project" value="InterPro"/>
</dbReference>
<dbReference type="PANTHER" id="PTHR30126">
    <property type="entry name" value="HTH-TYPE TRANSCRIPTIONAL REGULATOR"/>
    <property type="match status" value="1"/>
</dbReference>
<comment type="caution">
    <text evidence="6">The sequence shown here is derived from an EMBL/GenBank/DDBJ whole genome shotgun (WGS) entry which is preliminary data.</text>
</comment>
<dbReference type="PRINTS" id="PR00039">
    <property type="entry name" value="HTHLYSR"/>
</dbReference>
<dbReference type="EMBL" id="VLTJ01000039">
    <property type="protein sequence ID" value="TSH90287.1"/>
    <property type="molecule type" value="Genomic_DNA"/>
</dbReference>
<keyword evidence="3" id="KW-0238">DNA-binding</keyword>
<dbReference type="InterPro" id="IPR000847">
    <property type="entry name" value="LysR_HTH_N"/>
</dbReference>
<dbReference type="AlphaFoldDB" id="A0A556ABP9"/>
<dbReference type="RefSeq" id="WP_143950203.1">
    <property type="nucleotide sequence ID" value="NZ_BAABMB010000003.1"/>
</dbReference>
<feature type="domain" description="HTH lysR-type" evidence="5">
    <location>
        <begin position="4"/>
        <end position="61"/>
    </location>
</feature>
<sequence length="301" mass="32978">MKRYTIAQLKAFISIGETGSFSATADALNVTQSTISLRISELEAILGLKLLKKAGRGTVLTEAGKVAKQYAEQAMACFEKMESALGASASAKPLRLGSIEAVALSGLPRIKKIFEQYPPHYQQTEFTVATGSNLLTLLAGRRIDLALLGEPIVGEDYWCEPLGELVTSWVASPATLRGVEKLDHSHLKNLKILTIQPPSRMHDIIQDWYARAKLPVPHLDYCTSLAFIVRFLAESDSVGVLPISIIKNELSAGVLRVIEAKDHLERLPIYIAGHSTCHKGDIREAIRALGDVIDLMRTRHS</sequence>
<dbReference type="InterPro" id="IPR036388">
    <property type="entry name" value="WH-like_DNA-bd_sf"/>
</dbReference>
<dbReference type="SUPFAM" id="SSF53850">
    <property type="entry name" value="Periplasmic binding protein-like II"/>
    <property type="match status" value="1"/>
</dbReference>
<evidence type="ECO:0000256" key="1">
    <source>
        <dbReference type="ARBA" id="ARBA00009437"/>
    </source>
</evidence>
<gene>
    <name evidence="6" type="ORF">FOZ76_20880</name>
</gene>
<evidence type="ECO:0000313" key="7">
    <source>
        <dbReference type="Proteomes" id="UP000318405"/>
    </source>
</evidence>
<protein>
    <submittedName>
        <fullName evidence="6">LysR family transcriptional regulator</fullName>
    </submittedName>
</protein>
<keyword evidence="7" id="KW-1185">Reference proteome</keyword>
<evidence type="ECO:0000259" key="5">
    <source>
        <dbReference type="PROSITE" id="PS50931"/>
    </source>
</evidence>
<dbReference type="OrthoDB" id="8651113at2"/>
<accession>A0A556ABP9</accession>
<dbReference type="GO" id="GO:0000976">
    <property type="term" value="F:transcription cis-regulatory region binding"/>
    <property type="evidence" value="ECO:0007669"/>
    <property type="project" value="TreeGrafter"/>
</dbReference>
<organism evidence="6 7">
    <name type="scientific">Verticiella sediminum</name>
    <dbReference type="NCBI Taxonomy" id="1247510"/>
    <lineage>
        <taxon>Bacteria</taxon>
        <taxon>Pseudomonadati</taxon>
        <taxon>Pseudomonadota</taxon>
        <taxon>Betaproteobacteria</taxon>
        <taxon>Burkholderiales</taxon>
        <taxon>Alcaligenaceae</taxon>
        <taxon>Verticiella</taxon>
    </lineage>
</organism>
<evidence type="ECO:0000256" key="4">
    <source>
        <dbReference type="ARBA" id="ARBA00023163"/>
    </source>
</evidence>
<evidence type="ECO:0000256" key="3">
    <source>
        <dbReference type="ARBA" id="ARBA00023125"/>
    </source>
</evidence>
<keyword evidence="2" id="KW-0805">Transcription regulation</keyword>
<dbReference type="Gene3D" id="3.40.190.10">
    <property type="entry name" value="Periplasmic binding protein-like II"/>
    <property type="match status" value="2"/>
</dbReference>
<dbReference type="PANTHER" id="PTHR30126:SF77">
    <property type="entry name" value="TRANSCRIPTIONAL REGULATORY PROTEIN"/>
    <property type="match status" value="1"/>
</dbReference>
<proteinExistence type="inferred from homology"/>
<evidence type="ECO:0000313" key="6">
    <source>
        <dbReference type="EMBL" id="TSH90287.1"/>
    </source>
</evidence>
<name>A0A556ABP9_9BURK</name>
<keyword evidence="4" id="KW-0804">Transcription</keyword>
<dbReference type="Pfam" id="PF03466">
    <property type="entry name" value="LysR_substrate"/>
    <property type="match status" value="1"/>
</dbReference>
<evidence type="ECO:0000256" key="2">
    <source>
        <dbReference type="ARBA" id="ARBA00023015"/>
    </source>
</evidence>
<dbReference type="Gene3D" id="1.10.10.10">
    <property type="entry name" value="Winged helix-like DNA-binding domain superfamily/Winged helix DNA-binding domain"/>
    <property type="match status" value="1"/>
</dbReference>
<dbReference type="SUPFAM" id="SSF46785">
    <property type="entry name" value="Winged helix' DNA-binding domain"/>
    <property type="match status" value="1"/>
</dbReference>
<dbReference type="CDD" id="cd05466">
    <property type="entry name" value="PBP2_LTTR_substrate"/>
    <property type="match status" value="1"/>
</dbReference>
<dbReference type="PROSITE" id="PS50931">
    <property type="entry name" value="HTH_LYSR"/>
    <property type="match status" value="1"/>
</dbReference>
<dbReference type="Proteomes" id="UP000318405">
    <property type="component" value="Unassembled WGS sequence"/>
</dbReference>
<comment type="similarity">
    <text evidence="1">Belongs to the LysR transcriptional regulatory family.</text>
</comment>